<protein>
    <submittedName>
        <fullName evidence="1">Uncharacterized protein</fullName>
    </submittedName>
</protein>
<gene>
    <name evidence="1" type="ORF">L9F63_020437</name>
</gene>
<feature type="non-terminal residue" evidence="1">
    <location>
        <position position="50"/>
    </location>
</feature>
<evidence type="ECO:0000313" key="2">
    <source>
        <dbReference type="Proteomes" id="UP001233999"/>
    </source>
</evidence>
<dbReference type="Proteomes" id="UP001233999">
    <property type="component" value="Unassembled WGS sequence"/>
</dbReference>
<accession>A0AAD8EDK1</accession>
<comment type="caution">
    <text evidence="1">The sequence shown here is derived from an EMBL/GenBank/DDBJ whole genome shotgun (WGS) entry which is preliminary data.</text>
</comment>
<organism evidence="1 2">
    <name type="scientific">Diploptera punctata</name>
    <name type="common">Pacific beetle cockroach</name>
    <dbReference type="NCBI Taxonomy" id="6984"/>
    <lineage>
        <taxon>Eukaryota</taxon>
        <taxon>Metazoa</taxon>
        <taxon>Ecdysozoa</taxon>
        <taxon>Arthropoda</taxon>
        <taxon>Hexapoda</taxon>
        <taxon>Insecta</taxon>
        <taxon>Pterygota</taxon>
        <taxon>Neoptera</taxon>
        <taxon>Polyneoptera</taxon>
        <taxon>Dictyoptera</taxon>
        <taxon>Blattodea</taxon>
        <taxon>Blaberoidea</taxon>
        <taxon>Blaberidae</taxon>
        <taxon>Diplopterinae</taxon>
        <taxon>Diploptera</taxon>
    </lineage>
</organism>
<keyword evidence="2" id="KW-1185">Reference proteome</keyword>
<evidence type="ECO:0000313" key="1">
    <source>
        <dbReference type="EMBL" id="KAJ9585929.1"/>
    </source>
</evidence>
<name>A0AAD8EDK1_DIPPU</name>
<proteinExistence type="predicted"/>
<sequence length="50" mass="5810">KSFILERSPDVTQTIDFEVSLHAPIDGVAMLRNKYLSEGYFRFKQIMGFI</sequence>
<feature type="non-terminal residue" evidence="1">
    <location>
        <position position="1"/>
    </location>
</feature>
<reference evidence="1" key="2">
    <citation type="submission" date="2023-05" db="EMBL/GenBank/DDBJ databases">
        <authorList>
            <person name="Fouks B."/>
        </authorList>
    </citation>
    <scope>NUCLEOTIDE SEQUENCE</scope>
    <source>
        <strain evidence="1">Stay&amp;Tobe</strain>
        <tissue evidence="1">Testes</tissue>
    </source>
</reference>
<reference evidence="1" key="1">
    <citation type="journal article" date="2023" name="IScience">
        <title>Live-bearing cockroach genome reveals convergent evolutionary mechanisms linked to viviparity in insects and beyond.</title>
        <authorList>
            <person name="Fouks B."/>
            <person name="Harrison M.C."/>
            <person name="Mikhailova A.A."/>
            <person name="Marchal E."/>
            <person name="English S."/>
            <person name="Carruthers M."/>
            <person name="Jennings E.C."/>
            <person name="Chiamaka E.L."/>
            <person name="Frigard R.A."/>
            <person name="Pippel M."/>
            <person name="Attardo G.M."/>
            <person name="Benoit J.B."/>
            <person name="Bornberg-Bauer E."/>
            <person name="Tobe S.S."/>
        </authorList>
    </citation>
    <scope>NUCLEOTIDE SEQUENCE</scope>
    <source>
        <strain evidence="1">Stay&amp;Tobe</strain>
    </source>
</reference>
<dbReference type="AlphaFoldDB" id="A0AAD8EDK1"/>
<dbReference type="EMBL" id="JASPKZ010007235">
    <property type="protein sequence ID" value="KAJ9585929.1"/>
    <property type="molecule type" value="Genomic_DNA"/>
</dbReference>